<evidence type="ECO:0000313" key="1">
    <source>
        <dbReference type="EMBL" id="ERO58244.1"/>
    </source>
</evidence>
<dbReference type="SUPFAM" id="SSF53067">
    <property type="entry name" value="Actin-like ATPase domain"/>
    <property type="match status" value="2"/>
</dbReference>
<protein>
    <submittedName>
        <fullName evidence="1">NagC</fullName>
    </submittedName>
</protein>
<proteinExistence type="predicted"/>
<comment type="caution">
    <text evidence="1">The sequence shown here is derived from an EMBL/GenBank/DDBJ whole genome shotgun (WGS) entry which is preliminary data.</text>
</comment>
<dbReference type="InterPro" id="IPR043129">
    <property type="entry name" value="ATPase_NBD"/>
</dbReference>
<dbReference type="Proteomes" id="UP000017142">
    <property type="component" value="Unassembled WGS sequence"/>
</dbReference>
<dbReference type="Gene3D" id="1.10.10.10">
    <property type="entry name" value="Winged helix-like DNA-binding domain superfamily/Winged helix DNA-binding domain"/>
    <property type="match status" value="1"/>
</dbReference>
<evidence type="ECO:0000313" key="2">
    <source>
        <dbReference type="Proteomes" id="UP000017142"/>
    </source>
</evidence>
<dbReference type="Gene3D" id="3.30.420.40">
    <property type="match status" value="2"/>
</dbReference>
<dbReference type="InterPro" id="IPR036388">
    <property type="entry name" value="WH-like_DNA-bd_sf"/>
</dbReference>
<accession>A0AAV3KCJ4</accession>
<name>A0AAV3KCJ4_9GAMM</name>
<sequence length="339" mass="37536">MNFTHEILNVIHSTPESRISLAQKLQVTRPYITKLTAALLNKGVIEETEQKDSPVGRPRTILAVKKSMFFSVNVMVRQYTLEAMLNDYNTTEKTSATAMFTFNGPVSPDAFAAKVNELINLLCQHAGVARQKVIHTGVALQGGIEQFTGVVRWCPALNEQHVRLKDRLLSACNTGVSVVNIAWCSCYMLNKALMLKESWLAFLPGFGSLGFGYFINGNPVLGDNGFYPEIVHLPYSGGLENAFVIDPLFPEESAARAVDALFFAIRCTAPLHNIKQVLLAGEFFDEAPDWVIPRTEQLLSHHDSEHINTIRITFLKLPCKQSMTGLIRLSSDAITALIA</sequence>
<dbReference type="InterPro" id="IPR036390">
    <property type="entry name" value="WH_DNA-bd_sf"/>
</dbReference>
<organism evidence="1 2">
    <name type="scientific">Dickeya solani D s0432-1</name>
    <dbReference type="NCBI Taxonomy" id="1231725"/>
    <lineage>
        <taxon>Bacteria</taxon>
        <taxon>Pseudomonadati</taxon>
        <taxon>Pseudomonadota</taxon>
        <taxon>Gammaproteobacteria</taxon>
        <taxon>Enterobacterales</taxon>
        <taxon>Pectobacteriaceae</taxon>
        <taxon>Dickeya</taxon>
    </lineage>
</organism>
<dbReference type="AlphaFoldDB" id="A0AAV3KCJ4"/>
<reference evidence="2" key="1">
    <citation type="journal article" date="2013" name="Diversity">
        <title>Genome Sequence of Dickeya solani, a New soft Rot Pathogen of Potato, Suggests its Emergence May Be Related to a Novel Combination of Non-Ribosomal Peptide/Polyketide Synthetase Clusters.</title>
        <authorList>
            <person name="Garlant L."/>
            <person name="Koskinen P."/>
            <person name="Rouhiainen L."/>
            <person name="Laine P."/>
            <person name="Paulin L."/>
            <person name="Auvinen P."/>
            <person name="Holm L."/>
            <person name="Pirhonen M."/>
        </authorList>
    </citation>
    <scope>NUCLEOTIDE SEQUENCE [LARGE SCALE GENOMIC DNA]</scope>
    <source>
        <strain evidence="2">D s0432-1</strain>
    </source>
</reference>
<dbReference type="SUPFAM" id="SSF46785">
    <property type="entry name" value="Winged helix' DNA-binding domain"/>
    <property type="match status" value="1"/>
</dbReference>
<gene>
    <name evidence="1" type="ORF">A544_1419</name>
</gene>
<dbReference type="EMBL" id="AMWE01000002">
    <property type="protein sequence ID" value="ERO58244.1"/>
    <property type="molecule type" value="Genomic_DNA"/>
</dbReference>